<evidence type="ECO:0000313" key="4">
    <source>
        <dbReference type="Proteomes" id="UP000502677"/>
    </source>
</evidence>
<reference evidence="3 4" key="1">
    <citation type="submission" date="2020-03" db="EMBL/GenBank/DDBJ databases">
        <title>Leucobacter sp. nov., isolated from beetles.</title>
        <authorList>
            <person name="Hyun D.-W."/>
            <person name="Bae J.-W."/>
        </authorList>
    </citation>
    <scope>NUCLEOTIDE SEQUENCE [LARGE SCALE GENOMIC DNA]</scope>
    <source>
        <strain evidence="3 4">HDW9C</strain>
    </source>
</reference>
<keyword evidence="4" id="KW-1185">Reference proteome</keyword>
<sequence>MAGSVRFRDRVERGFGIATALVVASCIVLATPPAALASVDGLMVSTDGINYAPGRSLSMFEETMRLVPGDHLGDSVWVRNDAPFATRLRIDVTQPDSDSPELAAGLTLTVSQQGTVLGERLSFDHSIANGSCTVLANGITLEPGEGKRLDFELTIASSLRERQATGASGHFSVRGVLEERTVPDTSVAGGACFEPKGRPEAPTPQPPGSLTLTGAQSLLLLAALGGIAVCGGVFVGLRSWIQRLDASEDPGE</sequence>
<organism evidence="3 4">
    <name type="scientific">Leucobacter viscericola</name>
    <dbReference type="NCBI Taxonomy" id="2714935"/>
    <lineage>
        <taxon>Bacteria</taxon>
        <taxon>Bacillati</taxon>
        <taxon>Actinomycetota</taxon>
        <taxon>Actinomycetes</taxon>
        <taxon>Micrococcales</taxon>
        <taxon>Microbacteriaceae</taxon>
        <taxon>Leucobacter</taxon>
    </lineage>
</organism>
<dbReference type="RefSeq" id="WP_166292714.1">
    <property type="nucleotide sequence ID" value="NZ_CP049863.1"/>
</dbReference>
<keyword evidence="2" id="KW-0812">Transmembrane</keyword>
<keyword evidence="2" id="KW-0472">Membrane</keyword>
<dbReference type="PROSITE" id="PS51257">
    <property type="entry name" value="PROKAR_LIPOPROTEIN"/>
    <property type="match status" value="1"/>
</dbReference>
<name>A0A6G7XJ34_9MICO</name>
<dbReference type="Proteomes" id="UP000502677">
    <property type="component" value="Chromosome"/>
</dbReference>
<accession>A0A6G7XJ34</accession>
<keyword evidence="2" id="KW-1133">Transmembrane helix</keyword>
<dbReference type="EMBL" id="CP049863">
    <property type="protein sequence ID" value="QIK64381.1"/>
    <property type="molecule type" value="Genomic_DNA"/>
</dbReference>
<dbReference type="AlphaFoldDB" id="A0A6G7XJ34"/>
<gene>
    <name evidence="3" type="ORF">G7068_15080</name>
</gene>
<dbReference type="KEGG" id="lvi:G7068_15080"/>
<evidence type="ECO:0000313" key="3">
    <source>
        <dbReference type="EMBL" id="QIK64381.1"/>
    </source>
</evidence>
<feature type="transmembrane region" description="Helical" evidence="2">
    <location>
        <begin position="218"/>
        <end position="237"/>
    </location>
</feature>
<protein>
    <submittedName>
        <fullName evidence="3">Uncharacterized protein</fullName>
    </submittedName>
</protein>
<feature type="region of interest" description="Disordered" evidence="1">
    <location>
        <begin position="187"/>
        <end position="209"/>
    </location>
</feature>
<evidence type="ECO:0000256" key="2">
    <source>
        <dbReference type="SAM" id="Phobius"/>
    </source>
</evidence>
<evidence type="ECO:0000256" key="1">
    <source>
        <dbReference type="SAM" id="MobiDB-lite"/>
    </source>
</evidence>
<proteinExistence type="predicted"/>